<dbReference type="OrthoDB" id="1939135at2759"/>
<dbReference type="InterPro" id="IPR021109">
    <property type="entry name" value="Peptidase_aspartic_dom_sf"/>
</dbReference>
<name>A0A388JQP8_CHABU</name>
<feature type="coiled-coil region" evidence="1">
    <location>
        <begin position="270"/>
        <end position="297"/>
    </location>
</feature>
<dbReference type="AlphaFoldDB" id="A0A388JQP8"/>
<dbReference type="Gene3D" id="3.30.420.10">
    <property type="entry name" value="Ribonuclease H-like superfamily/Ribonuclease H"/>
    <property type="match status" value="1"/>
</dbReference>
<proteinExistence type="predicted"/>
<evidence type="ECO:0008006" key="5">
    <source>
        <dbReference type="Google" id="ProtNLM"/>
    </source>
</evidence>
<dbReference type="Gramene" id="GBG60098">
    <property type="protein sequence ID" value="GBG60098"/>
    <property type="gene ID" value="CBR_g429"/>
</dbReference>
<comment type="caution">
    <text evidence="3">The sequence shown here is derived from an EMBL/GenBank/DDBJ whole genome shotgun (WGS) entry which is preliminary data.</text>
</comment>
<reference evidence="3 4" key="1">
    <citation type="journal article" date="2018" name="Cell">
        <title>The Chara Genome: Secondary Complexity and Implications for Plant Terrestrialization.</title>
        <authorList>
            <person name="Nishiyama T."/>
            <person name="Sakayama H."/>
            <person name="Vries J.D."/>
            <person name="Buschmann H."/>
            <person name="Saint-Marcoux D."/>
            <person name="Ullrich K.K."/>
            <person name="Haas F.B."/>
            <person name="Vanderstraeten L."/>
            <person name="Becker D."/>
            <person name="Lang D."/>
            <person name="Vosolsobe S."/>
            <person name="Rombauts S."/>
            <person name="Wilhelmsson P.K.I."/>
            <person name="Janitza P."/>
            <person name="Kern R."/>
            <person name="Heyl A."/>
            <person name="Rumpler F."/>
            <person name="Villalobos L.I.A.C."/>
            <person name="Clay J.M."/>
            <person name="Skokan R."/>
            <person name="Toyoda A."/>
            <person name="Suzuki Y."/>
            <person name="Kagoshima H."/>
            <person name="Schijlen E."/>
            <person name="Tajeshwar N."/>
            <person name="Catarino B."/>
            <person name="Hetherington A.J."/>
            <person name="Saltykova A."/>
            <person name="Bonnot C."/>
            <person name="Breuninger H."/>
            <person name="Symeonidi A."/>
            <person name="Radhakrishnan G.V."/>
            <person name="Van Nieuwerburgh F."/>
            <person name="Deforce D."/>
            <person name="Chang C."/>
            <person name="Karol K.G."/>
            <person name="Hedrich R."/>
            <person name="Ulvskov P."/>
            <person name="Glockner G."/>
            <person name="Delwiche C.F."/>
            <person name="Petrasek J."/>
            <person name="Van de Peer Y."/>
            <person name="Friml J."/>
            <person name="Beilby M."/>
            <person name="Dolan L."/>
            <person name="Kohara Y."/>
            <person name="Sugano S."/>
            <person name="Fujiyama A."/>
            <person name="Delaux P.-M."/>
            <person name="Quint M."/>
            <person name="TheiBen G."/>
            <person name="Hagemann M."/>
            <person name="Harholt J."/>
            <person name="Dunand C."/>
            <person name="Zachgo S."/>
            <person name="Langdale J."/>
            <person name="Maumus F."/>
            <person name="Straeten D.V.D."/>
            <person name="Gould S.B."/>
            <person name="Rensing S.A."/>
        </authorList>
    </citation>
    <scope>NUCLEOTIDE SEQUENCE [LARGE SCALE GENOMIC DNA]</scope>
    <source>
        <strain evidence="3 4">S276</strain>
    </source>
</reference>
<keyword evidence="4" id="KW-1185">Reference proteome</keyword>
<gene>
    <name evidence="3" type="ORF">CBR_g429</name>
</gene>
<evidence type="ECO:0000256" key="1">
    <source>
        <dbReference type="SAM" id="Coils"/>
    </source>
</evidence>
<evidence type="ECO:0000313" key="3">
    <source>
        <dbReference type="EMBL" id="GBG60098.1"/>
    </source>
</evidence>
<feature type="region of interest" description="Disordered" evidence="2">
    <location>
        <begin position="404"/>
        <end position="441"/>
    </location>
</feature>
<dbReference type="STRING" id="69332.A0A388JQP8"/>
<feature type="compositionally biased region" description="Basic and acidic residues" evidence="2">
    <location>
        <begin position="428"/>
        <end position="441"/>
    </location>
</feature>
<evidence type="ECO:0000256" key="2">
    <source>
        <dbReference type="SAM" id="MobiDB-lite"/>
    </source>
</evidence>
<dbReference type="GO" id="GO:0003676">
    <property type="term" value="F:nucleic acid binding"/>
    <property type="evidence" value="ECO:0007669"/>
    <property type="project" value="InterPro"/>
</dbReference>
<dbReference type="InterPro" id="IPR036397">
    <property type="entry name" value="RNaseH_sf"/>
</dbReference>
<feature type="compositionally biased region" description="Pro residues" evidence="2">
    <location>
        <begin position="407"/>
        <end position="418"/>
    </location>
</feature>
<organism evidence="3 4">
    <name type="scientific">Chara braunii</name>
    <name type="common">Braun's stonewort</name>
    <dbReference type="NCBI Taxonomy" id="69332"/>
    <lineage>
        <taxon>Eukaryota</taxon>
        <taxon>Viridiplantae</taxon>
        <taxon>Streptophyta</taxon>
        <taxon>Charophyceae</taxon>
        <taxon>Charales</taxon>
        <taxon>Characeae</taxon>
        <taxon>Chara</taxon>
    </lineage>
</organism>
<sequence length="441" mass="51227">MLCSMDVFEFSEELETKWLEKDPRDSWAMLNKAPKGEHFVVELDVGGRKVGAFANISSTRNFISRAKVGAFANISSTRNFISRAYVDMLRLGDQVQRLSKFVASTLANKHSIMIVRDYVKDVVCTFSYGGGELRHKISFLVSDELPFDMLLGIYDLEYAKPQFDWDRKVMIHKLPNGRSVRLQKFKVSRLVENYGCMCASFFYNYYKHNRKEDDWDEKLPLIASLYNNVVHNTIGKTPNQLHLGWKPRSALDFLLPENQPTAVPGSIEFVVKYEQMLQQAVEHIKKAQDVMVASENRHRRLYAFQVGEQVWVKLYELGHELGISCKLMPQYFGPWEILDIVGDQPDGPSYVIRILGHLSTLSVFHAFKLAPFAETKEFPSRRSMLPPTMDRRVDIHDIVEHKLMHVPNPPGRGRPPKPQMQYRVWSRHRTEPKEDRWFTRE</sequence>
<protein>
    <recommendedName>
        <fullName evidence="5">Integrase catalytic domain-containing protein</fullName>
    </recommendedName>
</protein>
<dbReference type="Proteomes" id="UP000265515">
    <property type="component" value="Unassembled WGS sequence"/>
</dbReference>
<keyword evidence="1" id="KW-0175">Coiled coil</keyword>
<dbReference type="Gene3D" id="2.40.70.10">
    <property type="entry name" value="Acid Proteases"/>
    <property type="match status" value="1"/>
</dbReference>
<evidence type="ECO:0000313" key="4">
    <source>
        <dbReference type="Proteomes" id="UP000265515"/>
    </source>
</evidence>
<accession>A0A388JQP8</accession>
<dbReference type="EMBL" id="BFEA01000008">
    <property type="protein sequence ID" value="GBG60098.1"/>
    <property type="molecule type" value="Genomic_DNA"/>
</dbReference>